<dbReference type="Pfam" id="PF00753">
    <property type="entry name" value="Lactamase_B"/>
    <property type="match status" value="1"/>
</dbReference>
<feature type="domain" description="Metallo-beta-lactamase" evidence="1">
    <location>
        <begin position="33"/>
        <end position="245"/>
    </location>
</feature>
<gene>
    <name evidence="2" type="ORF">AAV35_005890</name>
</gene>
<accession>A0AAC8T5S5</accession>
<dbReference type="Proteomes" id="UP000092654">
    <property type="component" value="Chromosome"/>
</dbReference>
<dbReference type="SUPFAM" id="SSF56281">
    <property type="entry name" value="Metallo-hydrolase/oxidoreductase"/>
    <property type="match status" value="1"/>
</dbReference>
<name>A0AAC8T5S5_9BACI</name>
<dbReference type="Gene3D" id="3.60.15.10">
    <property type="entry name" value="Ribonuclease Z/Hydroxyacylglutathione hydrolase-like"/>
    <property type="match status" value="1"/>
</dbReference>
<dbReference type="KEGG" id="sje:AAV35_005890"/>
<proteinExistence type="predicted"/>
<protein>
    <submittedName>
        <fullName evidence="2">MBL fold metallo-hydrolase</fullName>
    </submittedName>
</protein>
<evidence type="ECO:0000313" key="3">
    <source>
        <dbReference type="Proteomes" id="UP000092654"/>
    </source>
</evidence>
<evidence type="ECO:0000313" key="2">
    <source>
        <dbReference type="EMBL" id="AKG04363.1"/>
    </source>
</evidence>
<reference evidence="3" key="1">
    <citation type="submission" date="2015-06" db="EMBL/GenBank/DDBJ databases">
        <title>Salimicrobium jeotgali MJ3, isolated from Myulchi jeot, a traditional Korean fermented seafood.</title>
        <authorList>
            <person name="Kim K.H."/>
            <person name="Jeon C.O."/>
            <person name="Jin H.M."/>
        </authorList>
    </citation>
    <scope>NUCLEOTIDE SEQUENCE [LARGE SCALE GENOMIC DNA]</scope>
    <source>
        <strain evidence="3">MJ3</strain>
    </source>
</reference>
<dbReference type="InterPro" id="IPR050662">
    <property type="entry name" value="Sec-metab_biosynth-thioest"/>
</dbReference>
<dbReference type="InterPro" id="IPR001279">
    <property type="entry name" value="Metallo-B-lactamas"/>
</dbReference>
<dbReference type="PANTHER" id="PTHR23131:SF4">
    <property type="entry name" value="METALLO-BETA-LACTAMASE SUPERFAMILY POTEIN"/>
    <property type="match status" value="1"/>
</dbReference>
<dbReference type="PANTHER" id="PTHR23131">
    <property type="entry name" value="ENDORIBONUCLEASE LACTB2"/>
    <property type="match status" value="1"/>
</dbReference>
<dbReference type="InterPro" id="IPR036866">
    <property type="entry name" value="RibonucZ/Hydroxyglut_hydro"/>
</dbReference>
<dbReference type="EMBL" id="CP011361">
    <property type="protein sequence ID" value="AKG04363.1"/>
    <property type="molecule type" value="Genomic_DNA"/>
</dbReference>
<organism evidence="2 3">
    <name type="scientific">Salimicrobium jeotgali</name>
    <dbReference type="NCBI Taxonomy" id="1230341"/>
    <lineage>
        <taxon>Bacteria</taxon>
        <taxon>Bacillati</taxon>
        <taxon>Bacillota</taxon>
        <taxon>Bacilli</taxon>
        <taxon>Bacillales</taxon>
        <taxon>Bacillaceae</taxon>
        <taxon>Salimicrobium</taxon>
    </lineage>
</organism>
<sequence length="334" mass="38637">MNNHSLRIGGYILKTIKDSLYTITVPTPYAVGDVHLYVLKGEPITLIDAGVRSDEAWEAFKNQLAGYDLRPEDIRQVVLTHHHPDHVGLVEYLPNVKQCLAHRAALPWIDRDDRFSSRYVSFFEEFYRKNGVPESLIDKLGEAPEKLKEFPVFTLTGTLKEGETIPGHSDWEVIETPGHAQSHISLFSKEDGVMIGGDHLLYHISPNPIIEPPFHGDERTRPLIQYRDSLKKLFRYNVKEVMPGHGPRFNNVEEIIRKRLSQQEERADKVYSIIEEQPSHSFDISRKLFPRQYKKQYPLTMSETVGQLDFLEERGKIYRRSSKGVDFYFISEKS</sequence>
<dbReference type="AlphaFoldDB" id="A0AAC8T5S5"/>
<evidence type="ECO:0000259" key="1">
    <source>
        <dbReference type="SMART" id="SM00849"/>
    </source>
</evidence>
<dbReference type="SMART" id="SM00849">
    <property type="entry name" value="Lactamase_B"/>
    <property type="match status" value="1"/>
</dbReference>